<accession>A0ABV3X5X3</accession>
<protein>
    <submittedName>
        <fullName evidence="2">NYN domain-containing protein</fullName>
    </submittedName>
</protein>
<dbReference type="InterPro" id="IPR021139">
    <property type="entry name" value="NYN"/>
</dbReference>
<name>A0ABV3X5X3_9FIRM</name>
<dbReference type="Pfam" id="PF01936">
    <property type="entry name" value="NYN"/>
    <property type="match status" value="1"/>
</dbReference>
<dbReference type="EMBL" id="JARVLH010000004">
    <property type="protein sequence ID" value="MEX5285439.1"/>
    <property type="molecule type" value="Genomic_DNA"/>
</dbReference>
<organism evidence="2 3">
    <name type="scientific">Selenomonas sputigena</name>
    <dbReference type="NCBI Taxonomy" id="69823"/>
    <lineage>
        <taxon>Bacteria</taxon>
        <taxon>Bacillati</taxon>
        <taxon>Bacillota</taxon>
        <taxon>Negativicutes</taxon>
        <taxon>Selenomonadales</taxon>
        <taxon>Selenomonadaceae</taxon>
        <taxon>Selenomonas</taxon>
    </lineage>
</organism>
<dbReference type="Proteomes" id="UP001559623">
    <property type="component" value="Unassembled WGS sequence"/>
</dbReference>
<feature type="domain" description="NYN" evidence="1">
    <location>
        <begin position="2"/>
        <end position="157"/>
    </location>
</feature>
<dbReference type="CDD" id="cd18724">
    <property type="entry name" value="PIN_LabA-like"/>
    <property type="match status" value="1"/>
</dbReference>
<keyword evidence="3" id="KW-1185">Reference proteome</keyword>
<reference evidence="2 3" key="1">
    <citation type="submission" date="2023-04" db="EMBL/GenBank/DDBJ databases">
        <title>Genome Sequence of Selenomonas sputigena ATCC 33150.</title>
        <authorList>
            <person name="Miller D.P."/>
            <person name="Anvari S."/>
            <person name="Polson S.W."/>
            <person name="Macdonald M."/>
            <person name="Mcdowell J.V."/>
        </authorList>
    </citation>
    <scope>NUCLEOTIDE SEQUENCE [LARGE SCALE GENOMIC DNA]</scope>
    <source>
        <strain evidence="2 3">ATCC 33150</strain>
    </source>
</reference>
<sequence length="188" mass="21379">MYIFWDNSNIHYSGLETIRPLFEPDKPRELYRTYFKNLFELVRNGRIVDGAYAAGSVPPPSDELWGCLQNLGIDMTLLDKTADGKEQDSVDMSLQTNMFRVALDNNIPDTMALLTGDGAGSALGKGFLSDLERIHNKLGWKIEVYAWEKTCNRKLKEFAKSNGIFVPLENYYYSITFLKGLRHASPLK</sequence>
<comment type="caution">
    <text evidence="2">The sequence shown here is derived from an EMBL/GenBank/DDBJ whole genome shotgun (WGS) entry which is preliminary data.</text>
</comment>
<dbReference type="RefSeq" id="WP_368847172.1">
    <property type="nucleotide sequence ID" value="NZ_CP194411.1"/>
</dbReference>
<evidence type="ECO:0000313" key="3">
    <source>
        <dbReference type="Proteomes" id="UP001559623"/>
    </source>
</evidence>
<evidence type="ECO:0000313" key="2">
    <source>
        <dbReference type="EMBL" id="MEX5285439.1"/>
    </source>
</evidence>
<proteinExistence type="predicted"/>
<gene>
    <name evidence="2" type="ORF">QCO44_07290</name>
</gene>
<dbReference type="Gene3D" id="3.40.50.1010">
    <property type="entry name" value="5'-nuclease"/>
    <property type="match status" value="1"/>
</dbReference>
<evidence type="ECO:0000259" key="1">
    <source>
        <dbReference type="Pfam" id="PF01936"/>
    </source>
</evidence>